<organism evidence="1 2">
    <name type="scientific">Plantibacter cousiniae</name>
    <name type="common">nom. nud.</name>
    <dbReference type="NCBI Taxonomy" id="199709"/>
    <lineage>
        <taxon>Bacteria</taxon>
        <taxon>Bacillati</taxon>
        <taxon>Actinomycetota</taxon>
        <taxon>Actinomycetes</taxon>
        <taxon>Micrococcales</taxon>
        <taxon>Microbacteriaceae</taxon>
        <taxon>Plantibacter</taxon>
    </lineage>
</organism>
<comment type="caution">
    <text evidence="1">The sequence shown here is derived from an EMBL/GenBank/DDBJ whole genome shotgun (WGS) entry which is preliminary data.</text>
</comment>
<dbReference type="RefSeq" id="WP_079705337.1">
    <property type="nucleotide sequence ID" value="NZ_FUZO01000001.1"/>
</dbReference>
<evidence type="ECO:0008006" key="3">
    <source>
        <dbReference type="Google" id="ProtNLM"/>
    </source>
</evidence>
<proteinExistence type="predicted"/>
<dbReference type="Proteomes" id="UP000190827">
    <property type="component" value="Unassembled WGS sequence"/>
</dbReference>
<reference evidence="1 2" key="1">
    <citation type="submission" date="2017-02" db="EMBL/GenBank/DDBJ databases">
        <authorList>
            <person name="Varghese N."/>
            <person name="Submissions S."/>
        </authorList>
    </citation>
    <scope>NUCLEOTIDE SEQUENCE [LARGE SCALE GENOMIC DNA]</scope>
    <source>
        <strain evidence="1 2">VKM Ac-1787</strain>
    </source>
</reference>
<name>A0ABY1LLL0_9MICO</name>
<dbReference type="EMBL" id="FUZO01000001">
    <property type="protein sequence ID" value="SKC50517.1"/>
    <property type="molecule type" value="Genomic_DNA"/>
</dbReference>
<protein>
    <recommendedName>
        <fullName evidence="3">DNA-binding protein</fullName>
    </recommendedName>
</protein>
<sequence>MMIAPTSQLARLRDLPATVTLPVAGTFFGLSRAGSYLLHQRGQFPCPVRQIGSRYVVTQADLAEALGVSVAALLADQ</sequence>
<gene>
    <name evidence="1" type="ORF">SAMN06295973_1485</name>
</gene>
<accession>A0ABY1LLL0</accession>
<keyword evidence="2" id="KW-1185">Reference proteome</keyword>
<evidence type="ECO:0000313" key="1">
    <source>
        <dbReference type="EMBL" id="SKC50517.1"/>
    </source>
</evidence>
<evidence type="ECO:0000313" key="2">
    <source>
        <dbReference type="Proteomes" id="UP000190827"/>
    </source>
</evidence>